<dbReference type="PROSITE" id="PS50995">
    <property type="entry name" value="HTH_MARR_2"/>
    <property type="match status" value="1"/>
</dbReference>
<keyword evidence="3" id="KW-1185">Reference proteome</keyword>
<sequence>MVSSASTSDTESRDFSSFAQLDTNTQLFMSLHQLDTLSTAGLRQRIPSEIARQLDGLPSSACNVRIIAYLARHENEDVYQNDVERHCGITRSTASRVLNMMERKGLVRRVIPTFDARKRQVMLTDKSRKLVRQIEESGAGYFSTLAEGISEDDMEITLRTIQRLLDRSEIEAEPLD</sequence>
<dbReference type="SUPFAM" id="SSF46785">
    <property type="entry name" value="Winged helix' DNA-binding domain"/>
    <property type="match status" value="1"/>
</dbReference>
<accession>A0A261F528</accession>
<dbReference type="PANTHER" id="PTHR33164:SF89">
    <property type="entry name" value="MARR FAMILY REGULATORY PROTEIN"/>
    <property type="match status" value="1"/>
</dbReference>
<dbReference type="InterPro" id="IPR036388">
    <property type="entry name" value="WH-like_DNA-bd_sf"/>
</dbReference>
<organism evidence="2 3">
    <name type="scientific">Pseudoscardovia suis</name>
    <dbReference type="NCBI Taxonomy" id="987063"/>
    <lineage>
        <taxon>Bacteria</taxon>
        <taxon>Bacillati</taxon>
        <taxon>Actinomycetota</taxon>
        <taxon>Actinomycetes</taxon>
        <taxon>Bifidobacteriales</taxon>
        <taxon>Bifidobacteriaceae</taxon>
        <taxon>Pseudoscardovia</taxon>
    </lineage>
</organism>
<dbReference type="GO" id="GO:0003700">
    <property type="term" value="F:DNA-binding transcription factor activity"/>
    <property type="evidence" value="ECO:0007669"/>
    <property type="project" value="InterPro"/>
</dbReference>
<dbReference type="EMBL" id="MWWQ01000001">
    <property type="protein sequence ID" value="OZG54006.1"/>
    <property type="molecule type" value="Genomic_DNA"/>
</dbReference>
<dbReference type="SMART" id="SM00347">
    <property type="entry name" value="HTH_MARR"/>
    <property type="match status" value="1"/>
</dbReference>
<feature type="domain" description="HTH marR-type" evidence="1">
    <location>
        <begin position="24"/>
        <end position="166"/>
    </location>
</feature>
<comment type="caution">
    <text evidence="2">The sequence shown here is derived from an EMBL/GenBank/DDBJ whole genome shotgun (WGS) entry which is preliminary data.</text>
</comment>
<proteinExistence type="predicted"/>
<dbReference type="PANTHER" id="PTHR33164">
    <property type="entry name" value="TRANSCRIPTIONAL REGULATOR, MARR FAMILY"/>
    <property type="match status" value="1"/>
</dbReference>
<evidence type="ECO:0000313" key="2">
    <source>
        <dbReference type="EMBL" id="OZG54006.1"/>
    </source>
</evidence>
<reference evidence="2 3" key="1">
    <citation type="journal article" date="2017" name="BMC Genomics">
        <title>Comparative genomic and phylogenomic analyses of the Bifidobacteriaceae family.</title>
        <authorList>
            <person name="Lugli G.A."/>
            <person name="Milani C."/>
            <person name="Turroni F."/>
            <person name="Duranti S."/>
            <person name="Mancabelli L."/>
            <person name="Mangifesta M."/>
            <person name="Ferrario C."/>
            <person name="Modesto M."/>
            <person name="Mattarelli P."/>
            <person name="Jiri K."/>
            <person name="van Sinderen D."/>
            <person name="Ventura M."/>
        </authorList>
    </citation>
    <scope>NUCLEOTIDE SEQUENCE [LARGE SCALE GENOMIC DNA]</scope>
    <source>
        <strain evidence="2 3">DSM 24744</strain>
    </source>
</reference>
<dbReference type="Proteomes" id="UP000216454">
    <property type="component" value="Unassembled WGS sequence"/>
</dbReference>
<dbReference type="Gene3D" id="1.10.10.10">
    <property type="entry name" value="Winged helix-like DNA-binding domain superfamily/Winged helix DNA-binding domain"/>
    <property type="match status" value="1"/>
</dbReference>
<dbReference type="Pfam" id="PF12802">
    <property type="entry name" value="MarR_2"/>
    <property type="match status" value="1"/>
</dbReference>
<dbReference type="PRINTS" id="PR00598">
    <property type="entry name" value="HTHMARR"/>
</dbReference>
<name>A0A261F528_9BIFI</name>
<evidence type="ECO:0000313" key="3">
    <source>
        <dbReference type="Proteomes" id="UP000216454"/>
    </source>
</evidence>
<dbReference type="InterPro" id="IPR000835">
    <property type="entry name" value="HTH_MarR-typ"/>
</dbReference>
<dbReference type="RefSeq" id="WP_094690454.1">
    <property type="nucleotide sequence ID" value="NZ_MWWQ01000001.1"/>
</dbReference>
<evidence type="ECO:0000259" key="1">
    <source>
        <dbReference type="PROSITE" id="PS50995"/>
    </source>
</evidence>
<dbReference type="InterPro" id="IPR039422">
    <property type="entry name" value="MarR/SlyA-like"/>
</dbReference>
<gene>
    <name evidence="2" type="ORF">PSSU_0109</name>
</gene>
<dbReference type="OrthoDB" id="8635520at2"/>
<dbReference type="InterPro" id="IPR036390">
    <property type="entry name" value="WH_DNA-bd_sf"/>
</dbReference>
<dbReference type="AlphaFoldDB" id="A0A261F528"/>
<protein>
    <submittedName>
        <fullName evidence="2">MarR family transcriptional regulator</fullName>
    </submittedName>
</protein>
<dbReference type="GO" id="GO:0006950">
    <property type="term" value="P:response to stress"/>
    <property type="evidence" value="ECO:0007669"/>
    <property type="project" value="TreeGrafter"/>
</dbReference>